<gene>
    <name evidence="2" type="ORF">EK21DRAFT_116101</name>
</gene>
<dbReference type="OrthoDB" id="3691338at2759"/>
<feature type="compositionally biased region" description="Basic and acidic residues" evidence="1">
    <location>
        <begin position="218"/>
        <end position="232"/>
    </location>
</feature>
<organism evidence="2 3">
    <name type="scientific">Setomelanomma holmii</name>
    <dbReference type="NCBI Taxonomy" id="210430"/>
    <lineage>
        <taxon>Eukaryota</taxon>
        <taxon>Fungi</taxon>
        <taxon>Dikarya</taxon>
        <taxon>Ascomycota</taxon>
        <taxon>Pezizomycotina</taxon>
        <taxon>Dothideomycetes</taxon>
        <taxon>Pleosporomycetidae</taxon>
        <taxon>Pleosporales</taxon>
        <taxon>Pleosporineae</taxon>
        <taxon>Phaeosphaeriaceae</taxon>
        <taxon>Setomelanomma</taxon>
    </lineage>
</organism>
<sequence>MLDLFLNREPKCHVIGLHLTKHNIERFLATTTTVLDILAQQLAAIRLLHYHDPTFRRNLKGIQERQYRSQNAMKLLIEATRPSTELWLREIDDGQQAVLRKIKWCNRMSLPQNLGIKNAVLRYWPMIGTSYREVCIPNLEKLKTELETCLANERTWKVQRGPNSVRKTKLIQKPNRKGKNVYLLKDVRARWIPGLQQTLDEAAERKFPDFTVPLTTDRKRTAGRFKKSESARSVRSGNSGSVSDIESEYERTKRAGG</sequence>
<evidence type="ECO:0000313" key="3">
    <source>
        <dbReference type="Proteomes" id="UP000799777"/>
    </source>
</evidence>
<name>A0A9P4H1W5_9PLEO</name>
<comment type="caution">
    <text evidence="2">The sequence shown here is derived from an EMBL/GenBank/DDBJ whole genome shotgun (WGS) entry which is preliminary data.</text>
</comment>
<reference evidence="2" key="1">
    <citation type="journal article" date="2020" name="Stud. Mycol.">
        <title>101 Dothideomycetes genomes: a test case for predicting lifestyles and emergence of pathogens.</title>
        <authorList>
            <person name="Haridas S."/>
            <person name="Albert R."/>
            <person name="Binder M."/>
            <person name="Bloem J."/>
            <person name="Labutti K."/>
            <person name="Salamov A."/>
            <person name="Andreopoulos B."/>
            <person name="Baker S."/>
            <person name="Barry K."/>
            <person name="Bills G."/>
            <person name="Bluhm B."/>
            <person name="Cannon C."/>
            <person name="Castanera R."/>
            <person name="Culley D."/>
            <person name="Daum C."/>
            <person name="Ezra D."/>
            <person name="Gonzalez J."/>
            <person name="Henrissat B."/>
            <person name="Kuo A."/>
            <person name="Liang C."/>
            <person name="Lipzen A."/>
            <person name="Lutzoni F."/>
            <person name="Magnuson J."/>
            <person name="Mondo S."/>
            <person name="Nolan M."/>
            <person name="Ohm R."/>
            <person name="Pangilinan J."/>
            <person name="Park H.-J."/>
            <person name="Ramirez L."/>
            <person name="Alfaro M."/>
            <person name="Sun H."/>
            <person name="Tritt A."/>
            <person name="Yoshinaga Y."/>
            <person name="Zwiers L.-H."/>
            <person name="Turgeon B."/>
            <person name="Goodwin S."/>
            <person name="Spatafora J."/>
            <person name="Crous P."/>
            <person name="Grigoriev I."/>
        </authorList>
    </citation>
    <scope>NUCLEOTIDE SEQUENCE</scope>
    <source>
        <strain evidence="2">CBS 110217</strain>
    </source>
</reference>
<evidence type="ECO:0000256" key="1">
    <source>
        <dbReference type="SAM" id="MobiDB-lite"/>
    </source>
</evidence>
<feature type="compositionally biased region" description="Low complexity" evidence="1">
    <location>
        <begin position="233"/>
        <end position="243"/>
    </location>
</feature>
<feature type="region of interest" description="Disordered" evidence="1">
    <location>
        <begin position="218"/>
        <end position="257"/>
    </location>
</feature>
<feature type="compositionally biased region" description="Basic and acidic residues" evidence="1">
    <location>
        <begin position="248"/>
        <end position="257"/>
    </location>
</feature>
<evidence type="ECO:0000313" key="2">
    <source>
        <dbReference type="EMBL" id="KAF2026095.1"/>
    </source>
</evidence>
<proteinExistence type="predicted"/>
<keyword evidence="3" id="KW-1185">Reference proteome</keyword>
<dbReference type="Proteomes" id="UP000799777">
    <property type="component" value="Unassembled WGS sequence"/>
</dbReference>
<protein>
    <submittedName>
        <fullName evidence="2">Uncharacterized protein</fullName>
    </submittedName>
</protein>
<dbReference type="AlphaFoldDB" id="A0A9P4H1W5"/>
<dbReference type="EMBL" id="ML978249">
    <property type="protein sequence ID" value="KAF2026095.1"/>
    <property type="molecule type" value="Genomic_DNA"/>
</dbReference>
<accession>A0A9P4H1W5</accession>